<dbReference type="EMBL" id="JAHRIQ010020541">
    <property type="protein sequence ID" value="MEQ2227473.1"/>
    <property type="molecule type" value="Genomic_DNA"/>
</dbReference>
<dbReference type="Proteomes" id="UP001482620">
    <property type="component" value="Unassembled WGS sequence"/>
</dbReference>
<evidence type="ECO:0000313" key="2">
    <source>
        <dbReference type="Proteomes" id="UP001482620"/>
    </source>
</evidence>
<sequence>MAQGGPEAAEALDAVMERRKEEVLFLPPPIWSKGKPLHSSVFVPTSGKRDGRCSLVAVCAGSSNKLDFILNEVSGCRFLVDSVAHRNTMPVLAADILCHSQGPPPDPANDVSMNVSLTGTL</sequence>
<comment type="caution">
    <text evidence="1">The sequence shown here is derived from an EMBL/GenBank/DDBJ whole genome shotgun (WGS) entry which is preliminary data.</text>
</comment>
<keyword evidence="2" id="KW-1185">Reference proteome</keyword>
<reference evidence="1 2" key="1">
    <citation type="submission" date="2021-06" db="EMBL/GenBank/DDBJ databases">
        <authorList>
            <person name="Palmer J.M."/>
        </authorList>
    </citation>
    <scope>NUCLEOTIDE SEQUENCE [LARGE SCALE GENOMIC DNA]</scope>
    <source>
        <strain evidence="2">if_2019</strain>
        <tissue evidence="1">Muscle</tissue>
    </source>
</reference>
<protein>
    <submittedName>
        <fullName evidence="1">Uncharacterized protein</fullName>
    </submittedName>
</protein>
<organism evidence="1 2">
    <name type="scientific">Ilyodon furcidens</name>
    <name type="common">goldbreast splitfin</name>
    <dbReference type="NCBI Taxonomy" id="33524"/>
    <lineage>
        <taxon>Eukaryota</taxon>
        <taxon>Metazoa</taxon>
        <taxon>Chordata</taxon>
        <taxon>Craniata</taxon>
        <taxon>Vertebrata</taxon>
        <taxon>Euteleostomi</taxon>
        <taxon>Actinopterygii</taxon>
        <taxon>Neopterygii</taxon>
        <taxon>Teleostei</taxon>
        <taxon>Neoteleostei</taxon>
        <taxon>Acanthomorphata</taxon>
        <taxon>Ovalentaria</taxon>
        <taxon>Atherinomorphae</taxon>
        <taxon>Cyprinodontiformes</taxon>
        <taxon>Goodeidae</taxon>
        <taxon>Ilyodon</taxon>
    </lineage>
</organism>
<name>A0ABV0T6C1_9TELE</name>
<gene>
    <name evidence="1" type="ORF">ILYODFUR_038023</name>
</gene>
<evidence type="ECO:0000313" key="1">
    <source>
        <dbReference type="EMBL" id="MEQ2227473.1"/>
    </source>
</evidence>
<proteinExistence type="predicted"/>
<accession>A0ABV0T6C1</accession>